<dbReference type="InterPro" id="IPR007344">
    <property type="entry name" value="GrpB/CoaE"/>
</dbReference>
<comment type="pathway">
    <text evidence="6">Cofactor biosynthesis; coenzyme A biosynthesis; CoA from (R)-pantothenate: step 5/5.</text>
</comment>
<evidence type="ECO:0000256" key="1">
    <source>
        <dbReference type="ARBA" id="ARBA00008826"/>
    </source>
</evidence>
<keyword evidence="6" id="KW-0808">Transferase</keyword>
<dbReference type="CDD" id="cd02022">
    <property type="entry name" value="DPCK"/>
    <property type="match status" value="1"/>
</dbReference>
<dbReference type="EC" id="2.7.1.24" evidence="6 7"/>
<evidence type="ECO:0000256" key="6">
    <source>
        <dbReference type="HAMAP-Rule" id="MF_00376"/>
    </source>
</evidence>
<comment type="function">
    <text evidence="6">Catalyzes the phosphorylation of the 3'-hydroxyl group of dephosphocoenzyme A to form coenzyme A.</text>
</comment>
<feature type="binding site" evidence="6">
    <location>
        <begin position="27"/>
        <end position="32"/>
    </location>
    <ligand>
        <name>ATP</name>
        <dbReference type="ChEBI" id="CHEBI:30616"/>
    </ligand>
</feature>
<dbReference type="PROSITE" id="PS51219">
    <property type="entry name" value="DPCK"/>
    <property type="match status" value="1"/>
</dbReference>
<dbReference type="GO" id="GO:0004140">
    <property type="term" value="F:dephospho-CoA kinase activity"/>
    <property type="evidence" value="ECO:0007669"/>
    <property type="project" value="UniProtKB-UniRule"/>
</dbReference>
<dbReference type="STRING" id="2017.SAMN05444320_102137"/>
<accession>A0A1M4XVX7</accession>
<dbReference type="Gene3D" id="3.40.50.300">
    <property type="entry name" value="P-loop containing nucleotide triphosphate hydrolases"/>
    <property type="match status" value="1"/>
</dbReference>
<dbReference type="EMBL" id="FQVN01000002">
    <property type="protein sequence ID" value="SHE97412.1"/>
    <property type="molecule type" value="Genomic_DNA"/>
</dbReference>
<evidence type="ECO:0000256" key="5">
    <source>
        <dbReference type="ARBA" id="ARBA00022840"/>
    </source>
</evidence>
<keyword evidence="9" id="KW-1185">Reference proteome</keyword>
<dbReference type="SUPFAM" id="SSF52540">
    <property type="entry name" value="P-loop containing nucleoside triphosphate hydrolases"/>
    <property type="match status" value="1"/>
</dbReference>
<dbReference type="AlphaFoldDB" id="A0A1M4XVX7"/>
<evidence type="ECO:0000256" key="4">
    <source>
        <dbReference type="ARBA" id="ARBA00022741"/>
    </source>
</evidence>
<comment type="subcellular location">
    <subcellularLocation>
        <location evidence="6">Cytoplasm</location>
    </subcellularLocation>
</comment>
<proteinExistence type="inferred from homology"/>
<dbReference type="NCBIfam" id="NF002879">
    <property type="entry name" value="PRK03333.1"/>
    <property type="match status" value="1"/>
</dbReference>
<keyword evidence="5 6" id="KW-0067">ATP-binding</keyword>
<dbReference type="UniPathway" id="UPA00241">
    <property type="reaction ID" value="UER00356"/>
</dbReference>
<dbReference type="SUPFAM" id="SSF81301">
    <property type="entry name" value="Nucleotidyltransferase"/>
    <property type="match status" value="1"/>
</dbReference>
<dbReference type="PANTHER" id="PTHR10695:SF46">
    <property type="entry name" value="BIFUNCTIONAL COENZYME A SYNTHASE-RELATED"/>
    <property type="match status" value="1"/>
</dbReference>
<sequence length="416" mass="44980">MTRGGKPVGAACQTRPVLRVGLTGGIGSGKSTVAARFAELGAVVVDADRIAREVVAPGTEGLAEVVAEFGERVLAPDGSLDRAALAAVVFADEAARQRLNAIVHPRVGRRTGELMAAAPADAVVVYDVPLLVENRMAAGFHLAVVVDAPVEERVRRLVTARGMAEADARARIAAQADDEQRRAVADVWLDNSGEPARVHAQVDALWARRLRPYEENVRLRRCPERGAPRVVPPDPSWPAQAERLLARLRVAAGDRALRVDHIGSTAVPGLAAKDVIDIQVTVASLADADALAEPFADAGFPGLPAFDRDTPHVDVDPDPEHWRKRTHASADPGRWANVHLRVVGSPGWRYALLFPAWLRADHAAREEYERLKRRLAEEHGNRTIPEYGDAKDPWFVAASARAEEWAARAGWAPDPT</sequence>
<keyword evidence="3 6" id="KW-0963">Cytoplasm</keyword>
<dbReference type="InterPro" id="IPR027417">
    <property type="entry name" value="P-loop_NTPase"/>
</dbReference>
<dbReference type="InterPro" id="IPR043519">
    <property type="entry name" value="NT_sf"/>
</dbReference>
<dbReference type="PANTHER" id="PTHR10695">
    <property type="entry name" value="DEPHOSPHO-COA KINASE-RELATED"/>
    <property type="match status" value="1"/>
</dbReference>
<evidence type="ECO:0000313" key="8">
    <source>
        <dbReference type="EMBL" id="SHE97412.1"/>
    </source>
</evidence>
<dbReference type="HAMAP" id="MF_00376">
    <property type="entry name" value="Dephospho_CoA_kinase"/>
    <property type="match status" value="1"/>
</dbReference>
<dbReference type="Proteomes" id="UP000184501">
    <property type="component" value="Unassembled WGS sequence"/>
</dbReference>
<dbReference type="InterPro" id="IPR001977">
    <property type="entry name" value="Depp_CoAkinase"/>
</dbReference>
<comment type="similarity">
    <text evidence="6">Belongs to the CoaE family.</text>
</comment>
<organism evidence="8 9">
    <name type="scientific">Streptoalloteichus hindustanus</name>
    <dbReference type="NCBI Taxonomy" id="2017"/>
    <lineage>
        <taxon>Bacteria</taxon>
        <taxon>Bacillati</taxon>
        <taxon>Actinomycetota</taxon>
        <taxon>Actinomycetes</taxon>
        <taxon>Pseudonocardiales</taxon>
        <taxon>Pseudonocardiaceae</taxon>
        <taxon>Streptoalloteichus</taxon>
    </lineage>
</organism>
<comment type="catalytic activity">
    <reaction evidence="6">
        <text>3'-dephospho-CoA + ATP = ADP + CoA + H(+)</text>
        <dbReference type="Rhea" id="RHEA:18245"/>
        <dbReference type="ChEBI" id="CHEBI:15378"/>
        <dbReference type="ChEBI" id="CHEBI:30616"/>
        <dbReference type="ChEBI" id="CHEBI:57287"/>
        <dbReference type="ChEBI" id="CHEBI:57328"/>
        <dbReference type="ChEBI" id="CHEBI:456216"/>
        <dbReference type="EC" id="2.7.1.24"/>
    </reaction>
</comment>
<dbReference type="GO" id="GO:0005737">
    <property type="term" value="C:cytoplasm"/>
    <property type="evidence" value="ECO:0007669"/>
    <property type="project" value="UniProtKB-SubCell"/>
</dbReference>
<comment type="similarity">
    <text evidence="1">In the N-terminal section; belongs to the CoaE family.</text>
</comment>
<name>A0A1M4XVX7_STRHI</name>
<dbReference type="GO" id="GO:0005524">
    <property type="term" value="F:ATP binding"/>
    <property type="evidence" value="ECO:0007669"/>
    <property type="project" value="UniProtKB-UniRule"/>
</dbReference>
<dbReference type="Pfam" id="PF04229">
    <property type="entry name" value="GrpB"/>
    <property type="match status" value="1"/>
</dbReference>
<evidence type="ECO:0000256" key="2">
    <source>
        <dbReference type="ARBA" id="ARBA00011058"/>
    </source>
</evidence>
<dbReference type="GO" id="GO:0015937">
    <property type="term" value="P:coenzyme A biosynthetic process"/>
    <property type="evidence" value="ECO:0007669"/>
    <property type="project" value="UniProtKB-UniRule"/>
</dbReference>
<reference evidence="8 9" key="1">
    <citation type="submission" date="2016-11" db="EMBL/GenBank/DDBJ databases">
        <authorList>
            <person name="Jaros S."/>
            <person name="Januszkiewicz K."/>
            <person name="Wedrychowicz H."/>
        </authorList>
    </citation>
    <scope>NUCLEOTIDE SEQUENCE [LARGE SCALE GENOMIC DNA]</scope>
    <source>
        <strain evidence="8 9">DSM 44523</strain>
    </source>
</reference>
<comment type="similarity">
    <text evidence="2">In the C-terminal section; belongs to the UPF0157 (GrpB) family.</text>
</comment>
<gene>
    <name evidence="6" type="primary">coaE</name>
    <name evidence="8" type="ORF">SAMN05444320_102137</name>
</gene>
<evidence type="ECO:0000256" key="7">
    <source>
        <dbReference type="NCBIfam" id="TIGR00152"/>
    </source>
</evidence>
<evidence type="ECO:0000313" key="9">
    <source>
        <dbReference type="Proteomes" id="UP000184501"/>
    </source>
</evidence>
<keyword evidence="4 6" id="KW-0547">Nucleotide-binding</keyword>
<dbReference type="NCBIfam" id="TIGR00152">
    <property type="entry name" value="dephospho-CoA kinase"/>
    <property type="match status" value="1"/>
</dbReference>
<keyword evidence="6" id="KW-0173">Coenzyme A biosynthesis</keyword>
<keyword evidence="6 8" id="KW-0418">Kinase</keyword>
<dbReference type="Gene3D" id="3.30.460.10">
    <property type="entry name" value="Beta Polymerase, domain 2"/>
    <property type="match status" value="1"/>
</dbReference>
<evidence type="ECO:0000256" key="3">
    <source>
        <dbReference type="ARBA" id="ARBA00022490"/>
    </source>
</evidence>
<dbReference type="Pfam" id="PF01121">
    <property type="entry name" value="CoaE"/>
    <property type="match status" value="1"/>
</dbReference>
<protein>
    <recommendedName>
        <fullName evidence="6 7">Dephospho-CoA kinase</fullName>
        <ecNumber evidence="6 7">2.7.1.24</ecNumber>
    </recommendedName>
    <alternativeName>
        <fullName evidence="6">Dephosphocoenzyme A kinase</fullName>
    </alternativeName>
</protein>